<sequence length="172" mass="19323">MKFFLMALWWGAALAPAPAQTARPASEWPRHSGNGRVEFVGTLLWPDSTATTSQRQALARRWFAARLTQMPVAQYPKAPKTNTLYAGLPQEAYLDSVWYSPGPDPEKFTYRLFYDVVLVPTPAGLAYRLHHFEWVEIGPDSGSSSPLEALLPKYAGQLRGYELRLRQALAGW</sequence>
<feature type="chain" id="PRO_5019369347" description="DUF4468 domain-containing protein" evidence="1">
    <location>
        <begin position="22"/>
        <end position="172"/>
    </location>
</feature>
<dbReference type="RefSeq" id="WP_125440639.1">
    <property type="nucleotide sequence ID" value="NZ_RWIU01000012.1"/>
</dbReference>
<evidence type="ECO:0000313" key="3">
    <source>
        <dbReference type="Proteomes" id="UP000270291"/>
    </source>
</evidence>
<dbReference type="Proteomes" id="UP000270291">
    <property type="component" value="Unassembled WGS sequence"/>
</dbReference>
<dbReference type="EMBL" id="RWIU01000012">
    <property type="protein sequence ID" value="RSK38420.1"/>
    <property type="molecule type" value="Genomic_DNA"/>
</dbReference>
<reference evidence="2 3" key="1">
    <citation type="submission" date="2018-12" db="EMBL/GenBank/DDBJ databases">
        <authorList>
            <person name="Feng G."/>
            <person name="Zhu H."/>
        </authorList>
    </citation>
    <scope>NUCLEOTIDE SEQUENCE [LARGE SCALE GENOMIC DNA]</scope>
    <source>
        <strain evidence="2 3">LMG 26000</strain>
    </source>
</reference>
<evidence type="ECO:0000256" key="1">
    <source>
        <dbReference type="SAM" id="SignalP"/>
    </source>
</evidence>
<comment type="caution">
    <text evidence="2">The sequence shown here is derived from an EMBL/GenBank/DDBJ whole genome shotgun (WGS) entry which is preliminary data.</text>
</comment>
<dbReference type="AlphaFoldDB" id="A0A428JWC7"/>
<feature type="signal peptide" evidence="1">
    <location>
        <begin position="1"/>
        <end position="21"/>
    </location>
</feature>
<proteinExistence type="predicted"/>
<organism evidence="2 3">
    <name type="scientific">Hymenobacter perfusus</name>
    <dbReference type="NCBI Taxonomy" id="1236770"/>
    <lineage>
        <taxon>Bacteria</taxon>
        <taxon>Pseudomonadati</taxon>
        <taxon>Bacteroidota</taxon>
        <taxon>Cytophagia</taxon>
        <taxon>Cytophagales</taxon>
        <taxon>Hymenobacteraceae</taxon>
        <taxon>Hymenobacter</taxon>
    </lineage>
</organism>
<evidence type="ECO:0000313" key="2">
    <source>
        <dbReference type="EMBL" id="RSK38420.1"/>
    </source>
</evidence>
<accession>A0A428JWC7</accession>
<keyword evidence="3" id="KW-1185">Reference proteome</keyword>
<name>A0A428JWC7_9BACT</name>
<gene>
    <name evidence="2" type="ORF">EI293_21620</name>
</gene>
<dbReference type="OrthoDB" id="883987at2"/>
<protein>
    <recommendedName>
        <fullName evidence="4">DUF4468 domain-containing protein</fullName>
    </recommendedName>
</protein>
<keyword evidence="1" id="KW-0732">Signal</keyword>
<evidence type="ECO:0008006" key="4">
    <source>
        <dbReference type="Google" id="ProtNLM"/>
    </source>
</evidence>